<dbReference type="EMBL" id="CAUYUJ010021313">
    <property type="protein sequence ID" value="CAK0903908.1"/>
    <property type="molecule type" value="Genomic_DNA"/>
</dbReference>
<sequence>MAPAVAQLSTSSEDNVRARKCSGVVRALLSGCGGRTAAAQPAGQPQRAMGGRSRPPPLDTLASSPRRAVGAPGRGDAKASDAAVRPDTPSTVCSPVGGRRSSSHSLSSSETRWIGLGHPRAKSLLERLGGRDWDEEEDDDE</sequence>
<comment type="caution">
    <text evidence="2">The sequence shown here is derived from an EMBL/GenBank/DDBJ whole genome shotgun (WGS) entry which is preliminary data.</text>
</comment>
<evidence type="ECO:0000313" key="2">
    <source>
        <dbReference type="EMBL" id="CAK0903908.1"/>
    </source>
</evidence>
<evidence type="ECO:0000256" key="1">
    <source>
        <dbReference type="SAM" id="MobiDB-lite"/>
    </source>
</evidence>
<name>A0ABN9XV23_9DINO</name>
<accession>A0ABN9XV23</accession>
<proteinExistence type="predicted"/>
<organism evidence="2 3">
    <name type="scientific">Prorocentrum cordatum</name>
    <dbReference type="NCBI Taxonomy" id="2364126"/>
    <lineage>
        <taxon>Eukaryota</taxon>
        <taxon>Sar</taxon>
        <taxon>Alveolata</taxon>
        <taxon>Dinophyceae</taxon>
        <taxon>Prorocentrales</taxon>
        <taxon>Prorocentraceae</taxon>
        <taxon>Prorocentrum</taxon>
    </lineage>
</organism>
<dbReference type="Proteomes" id="UP001189429">
    <property type="component" value="Unassembled WGS sequence"/>
</dbReference>
<feature type="compositionally biased region" description="Low complexity" evidence="1">
    <location>
        <begin position="35"/>
        <end position="51"/>
    </location>
</feature>
<reference evidence="2" key="1">
    <citation type="submission" date="2023-10" db="EMBL/GenBank/DDBJ databases">
        <authorList>
            <person name="Chen Y."/>
            <person name="Shah S."/>
            <person name="Dougan E. K."/>
            <person name="Thang M."/>
            <person name="Chan C."/>
        </authorList>
    </citation>
    <scope>NUCLEOTIDE SEQUENCE [LARGE SCALE GENOMIC DNA]</scope>
</reference>
<feature type="region of interest" description="Disordered" evidence="1">
    <location>
        <begin position="33"/>
        <end position="118"/>
    </location>
</feature>
<protein>
    <submittedName>
        <fullName evidence="2">Uncharacterized protein</fullName>
    </submittedName>
</protein>
<evidence type="ECO:0000313" key="3">
    <source>
        <dbReference type="Proteomes" id="UP001189429"/>
    </source>
</evidence>
<keyword evidence="3" id="KW-1185">Reference proteome</keyword>
<gene>
    <name evidence="2" type="ORF">PCOR1329_LOCUS80084</name>
</gene>